<dbReference type="GO" id="GO:0015074">
    <property type="term" value="P:DNA integration"/>
    <property type="evidence" value="ECO:0007669"/>
    <property type="project" value="InterPro"/>
</dbReference>
<sequence>MTTEYLVWREMEHVLAALTPANRLVCRVCVATGLRVGDVVSLRSDELAPQFWITEQKTGKRRRVNLTHPLLRQLRAQAGAVWVFPSPKDPAKHRTRQAVWWDVKRAAKAFRLPQNVAPHSLRKVYAVELLNRCGGNVGRVQRALNHSDAATTYIYAMAYEIYRAKYEKPNRERNEE</sequence>
<dbReference type="PROSITE" id="PS51898">
    <property type="entry name" value="TYR_RECOMBINASE"/>
    <property type="match status" value="1"/>
</dbReference>
<dbReference type="SUPFAM" id="SSF56349">
    <property type="entry name" value="DNA breaking-rejoining enzymes"/>
    <property type="match status" value="1"/>
</dbReference>
<proteinExistence type="predicted"/>
<organism evidence="4">
    <name type="scientific">uncultured prokaryote</name>
    <dbReference type="NCBI Taxonomy" id="198431"/>
    <lineage>
        <taxon>unclassified sequences</taxon>
        <taxon>environmental samples</taxon>
    </lineage>
</organism>
<dbReference type="Pfam" id="PF00589">
    <property type="entry name" value="Phage_integrase"/>
    <property type="match status" value="1"/>
</dbReference>
<dbReference type="InterPro" id="IPR013762">
    <property type="entry name" value="Integrase-like_cat_sf"/>
</dbReference>
<reference evidence="4" key="1">
    <citation type="submission" date="2015-06" db="EMBL/GenBank/DDBJ databases">
        <authorList>
            <person name="Joergensen T."/>
        </authorList>
    </citation>
    <scope>NUCLEOTIDE SEQUENCE</scope>
    <source>
        <plasmid evidence="4">pRGFK0041</plasmid>
    </source>
</reference>
<dbReference type="PANTHER" id="PTHR30349">
    <property type="entry name" value="PHAGE INTEGRASE-RELATED"/>
    <property type="match status" value="1"/>
</dbReference>
<keyword evidence="1" id="KW-0238">DNA-binding</keyword>
<evidence type="ECO:0000259" key="3">
    <source>
        <dbReference type="PROSITE" id="PS51898"/>
    </source>
</evidence>
<dbReference type="EMBL" id="LN852734">
    <property type="protein sequence ID" value="CRY93669.1"/>
    <property type="molecule type" value="Genomic_DNA"/>
</dbReference>
<feature type="domain" description="Tyr recombinase" evidence="3">
    <location>
        <begin position="1"/>
        <end position="176"/>
    </location>
</feature>
<dbReference type="InterPro" id="IPR050090">
    <property type="entry name" value="Tyrosine_recombinase_XerCD"/>
</dbReference>
<keyword evidence="2" id="KW-0233">DNA recombination</keyword>
<reference evidence="4" key="2">
    <citation type="submission" date="2015-07" db="EMBL/GenBank/DDBJ databases">
        <title>Plasmids, circular viruses and viroids from rat gut.</title>
        <authorList>
            <person name="Jorgensen T.J."/>
            <person name="Hansen M.A."/>
            <person name="Xu Z."/>
            <person name="Tabak M.A."/>
            <person name="Sorensen S.J."/>
            <person name="Hansen L.H."/>
        </authorList>
    </citation>
    <scope>NUCLEOTIDE SEQUENCE</scope>
    <source>
        <plasmid evidence="4">pRGFK0041</plasmid>
    </source>
</reference>
<evidence type="ECO:0000256" key="2">
    <source>
        <dbReference type="ARBA" id="ARBA00023172"/>
    </source>
</evidence>
<dbReference type="InterPro" id="IPR011010">
    <property type="entry name" value="DNA_brk_join_enz"/>
</dbReference>
<dbReference type="PANTHER" id="PTHR30349:SF41">
    <property type="entry name" value="INTEGRASE_RECOMBINASE PROTEIN MJ0367-RELATED"/>
    <property type="match status" value="1"/>
</dbReference>
<dbReference type="GO" id="GO:0006310">
    <property type="term" value="P:DNA recombination"/>
    <property type="evidence" value="ECO:0007669"/>
    <property type="project" value="UniProtKB-KW"/>
</dbReference>
<protein>
    <recommendedName>
        <fullName evidence="3">Tyr recombinase domain-containing protein</fullName>
    </recommendedName>
</protein>
<dbReference type="AlphaFoldDB" id="A0A0H5PWV8"/>
<name>A0A0H5PWV8_9ZZZZ</name>
<evidence type="ECO:0000313" key="4">
    <source>
        <dbReference type="EMBL" id="CRY93669.1"/>
    </source>
</evidence>
<dbReference type="Gene3D" id="1.10.443.10">
    <property type="entry name" value="Intergrase catalytic core"/>
    <property type="match status" value="1"/>
</dbReference>
<keyword evidence="4" id="KW-0614">Plasmid</keyword>
<evidence type="ECO:0000256" key="1">
    <source>
        <dbReference type="ARBA" id="ARBA00023125"/>
    </source>
</evidence>
<geneLocation type="plasmid" evidence="4">
    <name>pRGFK0041</name>
</geneLocation>
<accession>A0A0H5PWV8</accession>
<dbReference type="GO" id="GO:0003677">
    <property type="term" value="F:DNA binding"/>
    <property type="evidence" value="ECO:0007669"/>
    <property type="project" value="UniProtKB-KW"/>
</dbReference>
<dbReference type="InterPro" id="IPR002104">
    <property type="entry name" value="Integrase_catalytic"/>
</dbReference>